<dbReference type="AlphaFoldDB" id="A0A9Q1KNK8"/>
<proteinExistence type="predicted"/>
<feature type="domain" description="PLAT" evidence="2">
    <location>
        <begin position="15"/>
        <end position="142"/>
    </location>
</feature>
<organism evidence="3 4">
    <name type="scientific">Carnegiea gigantea</name>
    <dbReference type="NCBI Taxonomy" id="171969"/>
    <lineage>
        <taxon>Eukaryota</taxon>
        <taxon>Viridiplantae</taxon>
        <taxon>Streptophyta</taxon>
        <taxon>Embryophyta</taxon>
        <taxon>Tracheophyta</taxon>
        <taxon>Spermatophyta</taxon>
        <taxon>Magnoliopsida</taxon>
        <taxon>eudicotyledons</taxon>
        <taxon>Gunneridae</taxon>
        <taxon>Pentapetalae</taxon>
        <taxon>Caryophyllales</taxon>
        <taxon>Cactineae</taxon>
        <taxon>Cactaceae</taxon>
        <taxon>Cactoideae</taxon>
        <taxon>Echinocereeae</taxon>
        <taxon>Carnegiea</taxon>
    </lineage>
</organism>
<dbReference type="SUPFAM" id="SSF49723">
    <property type="entry name" value="Lipase/lipooxygenase domain (PLAT/LH2 domain)"/>
    <property type="match status" value="1"/>
</dbReference>
<evidence type="ECO:0000256" key="1">
    <source>
        <dbReference type="PROSITE-ProRule" id="PRU00152"/>
    </source>
</evidence>
<dbReference type="OrthoDB" id="632984at2759"/>
<gene>
    <name evidence="3" type="ORF">Cgig2_000204</name>
</gene>
<evidence type="ECO:0000313" key="4">
    <source>
        <dbReference type="Proteomes" id="UP001153076"/>
    </source>
</evidence>
<dbReference type="PROSITE" id="PS50095">
    <property type="entry name" value="PLAT"/>
    <property type="match status" value="1"/>
</dbReference>
<protein>
    <recommendedName>
        <fullName evidence="2">PLAT domain-containing protein</fullName>
    </recommendedName>
</protein>
<dbReference type="Pfam" id="PF01477">
    <property type="entry name" value="PLAT"/>
    <property type="match status" value="1"/>
</dbReference>
<name>A0A9Q1KNK8_9CARY</name>
<dbReference type="InterPro" id="IPR001024">
    <property type="entry name" value="PLAT/LH2_dom"/>
</dbReference>
<dbReference type="PANTHER" id="PTHR31718">
    <property type="entry name" value="PLAT DOMAIN-CONTAINING PROTEIN"/>
    <property type="match status" value="1"/>
</dbReference>
<keyword evidence="4" id="KW-1185">Reference proteome</keyword>
<comment type="caution">
    <text evidence="3">The sequence shown here is derived from an EMBL/GenBank/DDBJ whole genome shotgun (WGS) entry which is preliminary data.</text>
</comment>
<dbReference type="Gene3D" id="2.60.60.20">
    <property type="entry name" value="PLAT/LH2 domain"/>
    <property type="match status" value="1"/>
</dbReference>
<sequence length="162" mass="18164">MNGFYTLTKRQGQGCTYIVEVKTGDLDWAGTSATVELRLCYNNTTCFVYIPDLTEFGLAGPSHKYFQRGNLDFFRILTTKNCHDVCRIRIGHDNAGIAPGWYLEYVKVEAYDGSVPKFENLFVVYQWIAEGQGYTLQLDVNHCPIIKATAAQFASVLPSSAI</sequence>
<dbReference type="PANTHER" id="PTHR31718:SF60">
    <property type="entry name" value="LIPOXYGENASE HOMOLOGY DOMAIN-CONTAINING PROTEIN 1"/>
    <property type="match status" value="1"/>
</dbReference>
<comment type="caution">
    <text evidence="1">Lacks conserved residue(s) required for the propagation of feature annotation.</text>
</comment>
<evidence type="ECO:0000313" key="3">
    <source>
        <dbReference type="EMBL" id="KAJ8445892.1"/>
    </source>
</evidence>
<reference evidence="3" key="1">
    <citation type="submission" date="2022-04" db="EMBL/GenBank/DDBJ databases">
        <title>Carnegiea gigantea Genome sequencing and assembly v2.</title>
        <authorList>
            <person name="Copetti D."/>
            <person name="Sanderson M.J."/>
            <person name="Burquez A."/>
            <person name="Wojciechowski M.F."/>
        </authorList>
    </citation>
    <scope>NUCLEOTIDE SEQUENCE</scope>
    <source>
        <strain evidence="3">SGP5-SGP5p</strain>
        <tissue evidence="3">Aerial part</tissue>
    </source>
</reference>
<dbReference type="InterPro" id="IPR036392">
    <property type="entry name" value="PLAT/LH2_dom_sf"/>
</dbReference>
<evidence type="ECO:0000259" key="2">
    <source>
        <dbReference type="PROSITE" id="PS50095"/>
    </source>
</evidence>
<dbReference type="Proteomes" id="UP001153076">
    <property type="component" value="Unassembled WGS sequence"/>
</dbReference>
<dbReference type="EMBL" id="JAKOGI010000069">
    <property type="protein sequence ID" value="KAJ8445892.1"/>
    <property type="molecule type" value="Genomic_DNA"/>
</dbReference>
<accession>A0A9Q1KNK8</accession>